<dbReference type="AlphaFoldDB" id="A0A0W0YWA9"/>
<dbReference type="Proteomes" id="UP000054877">
    <property type="component" value="Unassembled WGS sequence"/>
</dbReference>
<comment type="caution">
    <text evidence="2">The sequence shown here is derived from an EMBL/GenBank/DDBJ whole genome shotgun (WGS) entry which is preliminary data.</text>
</comment>
<dbReference type="InterPro" id="IPR001447">
    <property type="entry name" value="Arylamine_N-AcTrfase"/>
</dbReference>
<protein>
    <submittedName>
        <fullName evidence="2">Putative N-hydroxyarylamine O-acetyltransferase</fullName>
    </submittedName>
</protein>
<dbReference type="OrthoDB" id="5645322at2"/>
<dbReference type="Pfam" id="PF00797">
    <property type="entry name" value="Acetyltransf_2"/>
    <property type="match status" value="1"/>
</dbReference>
<dbReference type="PANTHER" id="PTHR11786:SF0">
    <property type="entry name" value="ARYLAMINE N-ACETYLTRANSFERASE 4-RELATED"/>
    <property type="match status" value="1"/>
</dbReference>
<evidence type="ECO:0000313" key="2">
    <source>
        <dbReference type="EMBL" id="KTD61124.1"/>
    </source>
</evidence>
<dbReference type="EMBL" id="LNYX01000034">
    <property type="protein sequence ID" value="KTD61124.1"/>
    <property type="molecule type" value="Genomic_DNA"/>
</dbReference>
<gene>
    <name evidence="2" type="ORF">Lspi_2744</name>
</gene>
<dbReference type="RefSeq" id="WP_058484657.1">
    <property type="nucleotide sequence ID" value="NZ_CAAAII010000012.1"/>
</dbReference>
<dbReference type="STRING" id="452.Lspi_2744"/>
<reference evidence="2 3" key="1">
    <citation type="submission" date="2015-11" db="EMBL/GenBank/DDBJ databases">
        <title>Genomic analysis of 38 Legionella species identifies large and diverse effector repertoires.</title>
        <authorList>
            <person name="Burstein D."/>
            <person name="Amaro F."/>
            <person name="Zusman T."/>
            <person name="Lifshitz Z."/>
            <person name="Cohen O."/>
            <person name="Gilbert J.A."/>
            <person name="Pupko T."/>
            <person name="Shuman H.A."/>
            <person name="Segal G."/>
        </authorList>
    </citation>
    <scope>NUCLEOTIDE SEQUENCE [LARGE SCALE GENOMIC DNA]</scope>
    <source>
        <strain evidence="2 3">Mt.St.Helens-9</strain>
    </source>
</reference>
<dbReference type="PATRIC" id="fig|452.5.peg.3037"/>
<dbReference type="Gene3D" id="3.30.2140.20">
    <property type="match status" value="1"/>
</dbReference>
<evidence type="ECO:0000256" key="1">
    <source>
        <dbReference type="ARBA" id="ARBA00006547"/>
    </source>
</evidence>
<sequence>MTKELDNYLNKIGVDKKESEQLSGGERADYLKKIYAAHVTTFPYHNFKLRENSLQHPVIRRSLTLFDYRKLLSSQHGGYCYQSAKLLSNMLQELGFTVACCPAKVLNGLPYNAEKIKALPPTHVVLLVYLEDKRYFLDPGLGSRCPRFPIQVTGTGDVIQQQRDRFRLYPNEEGFYILEKWQKDNWITLVQSQLQPIDDKKLQSNLLKLERYPLPIPIRDHKVVASLLTNSGSKSLYWDANTETFVLAVEQDGRFNKTTLADFTKARNKLVSEFNITHIEVNALKRFCYPKPLPLPAEPWTVELPLDQNEMTRLSRFL</sequence>
<comment type="similarity">
    <text evidence="1">Belongs to the arylamine N-acetyltransferase family.</text>
</comment>
<name>A0A0W0YWA9_LEGSP</name>
<dbReference type="InterPro" id="IPR053710">
    <property type="entry name" value="Arylamine_NAT_domain_sf"/>
</dbReference>
<dbReference type="PANTHER" id="PTHR11786">
    <property type="entry name" value="N-HYDROXYARYLAMINE O-ACETYLTRANSFERASE"/>
    <property type="match status" value="1"/>
</dbReference>
<proteinExistence type="inferred from homology"/>
<dbReference type="SUPFAM" id="SSF54001">
    <property type="entry name" value="Cysteine proteinases"/>
    <property type="match status" value="1"/>
</dbReference>
<keyword evidence="2" id="KW-0808">Transferase</keyword>
<dbReference type="GO" id="GO:0016407">
    <property type="term" value="F:acetyltransferase activity"/>
    <property type="evidence" value="ECO:0007669"/>
    <property type="project" value="InterPro"/>
</dbReference>
<keyword evidence="3" id="KW-1185">Reference proteome</keyword>
<organism evidence="2 3">
    <name type="scientific">Legionella spiritensis</name>
    <dbReference type="NCBI Taxonomy" id="452"/>
    <lineage>
        <taxon>Bacteria</taxon>
        <taxon>Pseudomonadati</taxon>
        <taxon>Pseudomonadota</taxon>
        <taxon>Gammaproteobacteria</taxon>
        <taxon>Legionellales</taxon>
        <taxon>Legionellaceae</taxon>
        <taxon>Legionella</taxon>
    </lineage>
</organism>
<accession>A0A0W0YWA9</accession>
<evidence type="ECO:0000313" key="3">
    <source>
        <dbReference type="Proteomes" id="UP000054877"/>
    </source>
</evidence>
<dbReference type="InterPro" id="IPR038765">
    <property type="entry name" value="Papain-like_cys_pep_sf"/>
</dbReference>